<dbReference type="Pfam" id="PF01522">
    <property type="entry name" value="Polysacc_deac_1"/>
    <property type="match status" value="1"/>
</dbReference>
<dbReference type="GO" id="GO:0005975">
    <property type="term" value="P:carbohydrate metabolic process"/>
    <property type="evidence" value="ECO:0007669"/>
    <property type="project" value="InterPro"/>
</dbReference>
<organism evidence="2 3">
    <name type="scientific">Echinicola pacifica</name>
    <dbReference type="NCBI Taxonomy" id="346377"/>
    <lineage>
        <taxon>Bacteria</taxon>
        <taxon>Pseudomonadati</taxon>
        <taxon>Bacteroidota</taxon>
        <taxon>Cytophagia</taxon>
        <taxon>Cytophagales</taxon>
        <taxon>Cyclobacteriaceae</taxon>
        <taxon>Echinicola</taxon>
    </lineage>
</organism>
<dbReference type="Proteomes" id="UP000619457">
    <property type="component" value="Unassembled WGS sequence"/>
</dbReference>
<dbReference type="CDD" id="cd10929">
    <property type="entry name" value="CE4_u5"/>
    <property type="match status" value="1"/>
</dbReference>
<reference evidence="2" key="2">
    <citation type="submission" date="2020-09" db="EMBL/GenBank/DDBJ databases">
        <authorList>
            <person name="Sun Q."/>
            <person name="Kim S."/>
        </authorList>
    </citation>
    <scope>NUCLEOTIDE SEQUENCE</scope>
    <source>
        <strain evidence="2">KCTC 12368</strain>
    </source>
</reference>
<gene>
    <name evidence="2" type="ORF">GCM10007049_00720</name>
</gene>
<dbReference type="InterPro" id="IPR011330">
    <property type="entry name" value="Glyco_hydro/deAcase_b/a-brl"/>
</dbReference>
<dbReference type="GO" id="GO:0016810">
    <property type="term" value="F:hydrolase activity, acting on carbon-nitrogen (but not peptide) bonds"/>
    <property type="evidence" value="ECO:0007669"/>
    <property type="project" value="InterPro"/>
</dbReference>
<dbReference type="InterPro" id="IPR002509">
    <property type="entry name" value="NODB_dom"/>
</dbReference>
<keyword evidence="3" id="KW-1185">Reference proteome</keyword>
<dbReference type="AlphaFoldDB" id="A0A918UIH9"/>
<dbReference type="Gene3D" id="3.20.20.370">
    <property type="entry name" value="Glycoside hydrolase/deacetylase"/>
    <property type="match status" value="1"/>
</dbReference>
<reference evidence="2" key="1">
    <citation type="journal article" date="2014" name="Int. J. Syst. Evol. Microbiol.">
        <title>Complete genome sequence of Corynebacterium casei LMG S-19264T (=DSM 44701T), isolated from a smear-ripened cheese.</title>
        <authorList>
            <consortium name="US DOE Joint Genome Institute (JGI-PGF)"/>
            <person name="Walter F."/>
            <person name="Albersmeier A."/>
            <person name="Kalinowski J."/>
            <person name="Ruckert C."/>
        </authorList>
    </citation>
    <scope>NUCLEOTIDE SEQUENCE</scope>
    <source>
        <strain evidence="2">KCTC 12368</strain>
    </source>
</reference>
<sequence>MNTSMSKLIISLDFELIWGIFDRVSPGQKEGYFARTKAVIPEVLSLFREFHVQATWATVGMLMTESRADWDQLKPTILPEYRNKSLCPYRWIAQYGYDPLLHSADGLIEQIISCPGQELASHTFSHFYSQAEGAGLSAFDADLKMARQVAQQKYGQRLRTLVFPRNQYSEEHLKICLQNGFSTVRINPGDWFWKEPEKAGFWKKAFRTADAYLPLSHKTSFALSKTDISSGRPLQLPASRLLKPFNPSFSGLNELKLRRVMHEMTTAAQLGEGYHLWWHPHNFGMHPKENLAALRQILLHYQSLHDRYGMQSLNMAKLSDLLLHKP</sequence>
<evidence type="ECO:0000259" key="1">
    <source>
        <dbReference type="Pfam" id="PF01522"/>
    </source>
</evidence>
<evidence type="ECO:0000313" key="3">
    <source>
        <dbReference type="Proteomes" id="UP000619457"/>
    </source>
</evidence>
<accession>A0A918UIH9</accession>
<feature type="domain" description="NodB homology" evidence="1">
    <location>
        <begin position="37"/>
        <end position="183"/>
    </location>
</feature>
<proteinExistence type="predicted"/>
<dbReference type="EMBL" id="BMWX01000001">
    <property type="protein sequence ID" value="GGZ12863.1"/>
    <property type="molecule type" value="Genomic_DNA"/>
</dbReference>
<comment type="caution">
    <text evidence="2">The sequence shown here is derived from an EMBL/GenBank/DDBJ whole genome shotgun (WGS) entry which is preliminary data.</text>
</comment>
<dbReference type="SUPFAM" id="SSF88713">
    <property type="entry name" value="Glycoside hydrolase/deacetylase"/>
    <property type="match status" value="1"/>
</dbReference>
<name>A0A918UIH9_9BACT</name>
<evidence type="ECO:0000313" key="2">
    <source>
        <dbReference type="EMBL" id="GGZ12863.1"/>
    </source>
</evidence>
<protein>
    <recommendedName>
        <fullName evidence="1">NodB homology domain-containing protein</fullName>
    </recommendedName>
</protein>